<organism evidence="1 2">
    <name type="scientific">Pseudoalteromonas denitrificans DSM 6059</name>
    <dbReference type="NCBI Taxonomy" id="1123010"/>
    <lineage>
        <taxon>Bacteria</taxon>
        <taxon>Pseudomonadati</taxon>
        <taxon>Pseudomonadota</taxon>
        <taxon>Gammaproteobacteria</taxon>
        <taxon>Alteromonadales</taxon>
        <taxon>Pseudoalteromonadaceae</taxon>
        <taxon>Pseudoalteromonas</taxon>
    </lineage>
</organism>
<reference evidence="1 2" key="1">
    <citation type="submission" date="2016-10" db="EMBL/GenBank/DDBJ databases">
        <authorList>
            <person name="de Groot N.N."/>
        </authorList>
    </citation>
    <scope>NUCLEOTIDE SEQUENCE [LARGE SCALE GENOMIC DNA]</scope>
    <source>
        <strain evidence="1 2">DSM 6059</strain>
    </source>
</reference>
<dbReference type="EMBL" id="FOLO01000014">
    <property type="protein sequence ID" value="SFC65735.1"/>
    <property type="molecule type" value="Genomic_DNA"/>
</dbReference>
<evidence type="ECO:0000313" key="1">
    <source>
        <dbReference type="EMBL" id="SFC65735.1"/>
    </source>
</evidence>
<keyword evidence="2" id="KW-1185">Reference proteome</keyword>
<dbReference type="Proteomes" id="UP000198862">
    <property type="component" value="Unassembled WGS sequence"/>
</dbReference>
<evidence type="ECO:0008006" key="3">
    <source>
        <dbReference type="Google" id="ProtNLM"/>
    </source>
</evidence>
<dbReference type="Pfam" id="PF11306">
    <property type="entry name" value="DUF3108"/>
    <property type="match status" value="1"/>
</dbReference>
<dbReference type="AlphaFoldDB" id="A0A1I1KYK3"/>
<sequence>MQFLIIKNFLHTALTTLKKSLKNKGALTLSLSTLVIPSSFANTSTDLASDSVKEYTAKYDVLRKGERYGRATRILKKLDNNNCRISYESDIEWMIFSDKRTEISTFPCYDNHVSPKNYQMIRTGTGRDKNYKISFDRTNKQVFSNKEKFPLKLIWDDQLQDGISYQVQFRRDIKQGKTEFDYPLVDKKGRVRHYKFQVVGKETITLPFGNVETIKVKRLYDNDKRQVSVWFAPSLDYMMVRTWKGEKGVEQFDIQLKSLN</sequence>
<gene>
    <name evidence="1" type="ORF">SAMN02745724_02214</name>
</gene>
<dbReference type="InterPro" id="IPR021457">
    <property type="entry name" value="DUF3108"/>
</dbReference>
<protein>
    <recommendedName>
        <fullName evidence="3">DUF3108 domain-containing protein</fullName>
    </recommendedName>
</protein>
<name>A0A1I1KYK3_9GAMM</name>
<dbReference type="STRING" id="1123010.SAMN02745724_02214"/>
<proteinExistence type="predicted"/>
<evidence type="ECO:0000313" key="2">
    <source>
        <dbReference type="Proteomes" id="UP000198862"/>
    </source>
</evidence>
<dbReference type="RefSeq" id="WP_091983627.1">
    <property type="nucleotide sequence ID" value="NZ_FOLO01000014.1"/>
</dbReference>
<accession>A0A1I1KYK3</accession>
<dbReference type="OrthoDB" id="6007799at2"/>